<protein>
    <submittedName>
        <fullName evidence="1">Unnamed protein product</fullName>
    </submittedName>
</protein>
<name>A0ACB5TVT1_AMBMO</name>
<reference evidence="1" key="1">
    <citation type="submission" date="2023-04" db="EMBL/GenBank/DDBJ databases">
        <title>Ambrosiozyma monospora NBRC 10751.</title>
        <authorList>
            <person name="Ichikawa N."/>
            <person name="Sato H."/>
            <person name="Tonouchi N."/>
        </authorList>
    </citation>
    <scope>NUCLEOTIDE SEQUENCE</scope>
    <source>
        <strain evidence="1">NBRC 10751</strain>
    </source>
</reference>
<keyword evidence="2" id="KW-1185">Reference proteome</keyword>
<sequence length="422" mass="48425">MHPLSTKQACIGVRRSGEVCLWHQEEHGIEYRRVSTKLPFNNPDDEIVNTSIGFQRDGKIIIAAYFAIARSVKVYEVTINWGYLLEAAKRIQTNPNYSVPEGQRVQPTLMVKKILQIDVNRFDPECSVLTNLDLMSPNYHQSTSMEVLLSFENQRSFNREPVKTVLYRFQLEAISQMTKLHSAFQSIGSKKGVDVKNIKSEETYELKYKQRLEFNDSLLSMEILNLDMIMGFVFASGELKFFDRNNFEQIKNLYNQDSPVADPLLPNTINTLFDAGFEFSRMPFQPKYVIISPNMCCYVSLPLNDSNLHVSVIKCEVKPENLPPKRKGLLLATTVSIALRHTSACYFGYCTDDIVAAIKVELWRCSKLIGDKYSYRLLVSILQECQTAISLNIDISTEQMDKMSQNQPLQRMLALQFLLPHR</sequence>
<organism evidence="1 2">
    <name type="scientific">Ambrosiozyma monospora</name>
    <name type="common">Yeast</name>
    <name type="synonym">Endomycopsis monosporus</name>
    <dbReference type="NCBI Taxonomy" id="43982"/>
    <lineage>
        <taxon>Eukaryota</taxon>
        <taxon>Fungi</taxon>
        <taxon>Dikarya</taxon>
        <taxon>Ascomycota</taxon>
        <taxon>Saccharomycotina</taxon>
        <taxon>Pichiomycetes</taxon>
        <taxon>Pichiales</taxon>
        <taxon>Pichiaceae</taxon>
        <taxon>Ambrosiozyma</taxon>
    </lineage>
</organism>
<evidence type="ECO:0000313" key="2">
    <source>
        <dbReference type="Proteomes" id="UP001165064"/>
    </source>
</evidence>
<dbReference type="EMBL" id="BSXS01009679">
    <property type="protein sequence ID" value="GME96228.1"/>
    <property type="molecule type" value="Genomic_DNA"/>
</dbReference>
<dbReference type="Proteomes" id="UP001165064">
    <property type="component" value="Unassembled WGS sequence"/>
</dbReference>
<gene>
    <name evidence="1" type="ORF">Amon02_000992800</name>
</gene>
<comment type="caution">
    <text evidence="1">The sequence shown here is derived from an EMBL/GenBank/DDBJ whole genome shotgun (WGS) entry which is preliminary data.</text>
</comment>
<evidence type="ECO:0000313" key="1">
    <source>
        <dbReference type="EMBL" id="GME96228.1"/>
    </source>
</evidence>
<proteinExistence type="predicted"/>
<accession>A0ACB5TVT1</accession>